<dbReference type="AlphaFoldDB" id="A0A2K1ZPN9"/>
<sequence length="55" mass="6341">MEITVIITTSITTTMIQTMKVHIEVKDIICKNFASKDNHKLVKKFSTVFTLHYVV</sequence>
<reference evidence="1 2" key="1">
    <citation type="journal article" date="2006" name="Science">
        <title>The genome of black cottonwood, Populus trichocarpa (Torr. &amp; Gray).</title>
        <authorList>
            <person name="Tuskan G.A."/>
            <person name="Difazio S."/>
            <person name="Jansson S."/>
            <person name="Bohlmann J."/>
            <person name="Grigoriev I."/>
            <person name="Hellsten U."/>
            <person name="Putnam N."/>
            <person name="Ralph S."/>
            <person name="Rombauts S."/>
            <person name="Salamov A."/>
            <person name="Schein J."/>
            <person name="Sterck L."/>
            <person name="Aerts A."/>
            <person name="Bhalerao R.R."/>
            <person name="Bhalerao R.P."/>
            <person name="Blaudez D."/>
            <person name="Boerjan W."/>
            <person name="Brun A."/>
            <person name="Brunner A."/>
            <person name="Busov V."/>
            <person name="Campbell M."/>
            <person name="Carlson J."/>
            <person name="Chalot M."/>
            <person name="Chapman J."/>
            <person name="Chen G.L."/>
            <person name="Cooper D."/>
            <person name="Coutinho P.M."/>
            <person name="Couturier J."/>
            <person name="Covert S."/>
            <person name="Cronk Q."/>
            <person name="Cunningham R."/>
            <person name="Davis J."/>
            <person name="Degroeve S."/>
            <person name="Dejardin A."/>
            <person name="Depamphilis C."/>
            <person name="Detter J."/>
            <person name="Dirks B."/>
            <person name="Dubchak I."/>
            <person name="Duplessis S."/>
            <person name="Ehlting J."/>
            <person name="Ellis B."/>
            <person name="Gendler K."/>
            <person name="Goodstein D."/>
            <person name="Gribskov M."/>
            <person name="Grimwood J."/>
            <person name="Groover A."/>
            <person name="Gunter L."/>
            <person name="Hamberger B."/>
            <person name="Heinze B."/>
            <person name="Helariutta Y."/>
            <person name="Henrissat B."/>
            <person name="Holligan D."/>
            <person name="Holt R."/>
            <person name="Huang W."/>
            <person name="Islam-Faridi N."/>
            <person name="Jones S."/>
            <person name="Jones-Rhoades M."/>
            <person name="Jorgensen R."/>
            <person name="Joshi C."/>
            <person name="Kangasjarvi J."/>
            <person name="Karlsson J."/>
            <person name="Kelleher C."/>
            <person name="Kirkpatrick R."/>
            <person name="Kirst M."/>
            <person name="Kohler A."/>
            <person name="Kalluri U."/>
            <person name="Larimer F."/>
            <person name="Leebens-Mack J."/>
            <person name="Leple J.C."/>
            <person name="Locascio P."/>
            <person name="Lou Y."/>
            <person name="Lucas S."/>
            <person name="Martin F."/>
            <person name="Montanini B."/>
            <person name="Napoli C."/>
            <person name="Nelson D.R."/>
            <person name="Nelson C."/>
            <person name="Nieminen K."/>
            <person name="Nilsson O."/>
            <person name="Pereda V."/>
            <person name="Peter G."/>
            <person name="Philippe R."/>
            <person name="Pilate G."/>
            <person name="Poliakov A."/>
            <person name="Razumovskaya J."/>
            <person name="Richardson P."/>
            <person name="Rinaldi C."/>
            <person name="Ritland K."/>
            <person name="Rouze P."/>
            <person name="Ryaboy D."/>
            <person name="Schmutz J."/>
            <person name="Schrader J."/>
            <person name="Segerman B."/>
            <person name="Shin H."/>
            <person name="Siddiqui A."/>
            <person name="Sterky F."/>
            <person name="Terry A."/>
            <person name="Tsai C.J."/>
            <person name="Uberbacher E."/>
            <person name="Unneberg P."/>
            <person name="Vahala J."/>
            <person name="Wall K."/>
            <person name="Wessler S."/>
            <person name="Yang G."/>
            <person name="Yin T."/>
            <person name="Douglas C."/>
            <person name="Marra M."/>
            <person name="Sandberg G."/>
            <person name="Van de Peer Y."/>
            <person name="Rokhsar D."/>
        </authorList>
    </citation>
    <scope>NUCLEOTIDE SEQUENCE [LARGE SCALE GENOMIC DNA]</scope>
    <source>
        <strain evidence="2">cv. Nisqually</strain>
    </source>
</reference>
<evidence type="ECO:0000313" key="1">
    <source>
        <dbReference type="EMBL" id="PNT27230.1"/>
    </source>
</evidence>
<protein>
    <submittedName>
        <fullName evidence="1">Uncharacterized protein</fullName>
    </submittedName>
</protein>
<keyword evidence="2" id="KW-1185">Reference proteome</keyword>
<dbReference type="Proteomes" id="UP000006729">
    <property type="component" value="Chromosome 7"/>
</dbReference>
<evidence type="ECO:0000313" key="2">
    <source>
        <dbReference type="Proteomes" id="UP000006729"/>
    </source>
</evidence>
<dbReference type="EMBL" id="CM009296">
    <property type="protein sequence ID" value="PNT27230.1"/>
    <property type="molecule type" value="Genomic_DNA"/>
</dbReference>
<gene>
    <name evidence="1" type="ORF">POPTR_007G052100</name>
</gene>
<name>A0A2K1ZPN9_POPTR</name>
<proteinExistence type="predicted"/>
<accession>A0A2K1ZPN9</accession>
<organism evidence="1 2">
    <name type="scientific">Populus trichocarpa</name>
    <name type="common">Western balsam poplar</name>
    <name type="synonym">Populus balsamifera subsp. trichocarpa</name>
    <dbReference type="NCBI Taxonomy" id="3694"/>
    <lineage>
        <taxon>Eukaryota</taxon>
        <taxon>Viridiplantae</taxon>
        <taxon>Streptophyta</taxon>
        <taxon>Embryophyta</taxon>
        <taxon>Tracheophyta</taxon>
        <taxon>Spermatophyta</taxon>
        <taxon>Magnoliopsida</taxon>
        <taxon>eudicotyledons</taxon>
        <taxon>Gunneridae</taxon>
        <taxon>Pentapetalae</taxon>
        <taxon>rosids</taxon>
        <taxon>fabids</taxon>
        <taxon>Malpighiales</taxon>
        <taxon>Salicaceae</taxon>
        <taxon>Saliceae</taxon>
        <taxon>Populus</taxon>
    </lineage>
</organism>
<dbReference type="InParanoid" id="A0A2K1ZPN9"/>